<dbReference type="InterPro" id="IPR002893">
    <property type="entry name" value="Znf_MYND"/>
</dbReference>
<accession>A0A139AJL6</accession>
<evidence type="ECO:0000256" key="3">
    <source>
        <dbReference type="ARBA" id="ARBA00022833"/>
    </source>
</evidence>
<keyword evidence="5" id="KW-0472">Membrane</keyword>
<feature type="domain" description="MYND-type" evidence="6">
    <location>
        <begin position="281"/>
        <end position="320"/>
    </location>
</feature>
<keyword evidence="2 4" id="KW-0863">Zinc-finger</keyword>
<keyword evidence="5" id="KW-1133">Transmembrane helix</keyword>
<keyword evidence="8" id="KW-1185">Reference proteome</keyword>
<evidence type="ECO:0000256" key="1">
    <source>
        <dbReference type="ARBA" id="ARBA00022723"/>
    </source>
</evidence>
<feature type="transmembrane region" description="Helical" evidence="5">
    <location>
        <begin position="354"/>
        <end position="375"/>
    </location>
</feature>
<evidence type="ECO:0000313" key="8">
    <source>
        <dbReference type="Proteomes" id="UP000070544"/>
    </source>
</evidence>
<evidence type="ECO:0000256" key="4">
    <source>
        <dbReference type="PROSITE-ProRule" id="PRU00134"/>
    </source>
</evidence>
<gene>
    <name evidence="7" type="ORF">M427DRAFT_55005</name>
</gene>
<protein>
    <recommendedName>
        <fullName evidence="6">MYND-type domain-containing protein</fullName>
    </recommendedName>
</protein>
<proteinExistence type="predicted"/>
<dbReference type="Pfam" id="PF01753">
    <property type="entry name" value="zf-MYND"/>
    <property type="match status" value="1"/>
</dbReference>
<dbReference type="Proteomes" id="UP000070544">
    <property type="component" value="Unassembled WGS sequence"/>
</dbReference>
<evidence type="ECO:0000259" key="6">
    <source>
        <dbReference type="PROSITE" id="PS50865"/>
    </source>
</evidence>
<keyword evidence="3" id="KW-0862">Zinc</keyword>
<feature type="transmembrane region" description="Helical" evidence="5">
    <location>
        <begin position="400"/>
        <end position="423"/>
    </location>
</feature>
<dbReference type="GO" id="GO:0008270">
    <property type="term" value="F:zinc ion binding"/>
    <property type="evidence" value="ECO:0007669"/>
    <property type="project" value="UniProtKB-KW"/>
</dbReference>
<organism evidence="7 8">
    <name type="scientific">Gonapodya prolifera (strain JEL478)</name>
    <name type="common">Monoblepharis prolifera</name>
    <dbReference type="NCBI Taxonomy" id="1344416"/>
    <lineage>
        <taxon>Eukaryota</taxon>
        <taxon>Fungi</taxon>
        <taxon>Fungi incertae sedis</taxon>
        <taxon>Chytridiomycota</taxon>
        <taxon>Chytridiomycota incertae sedis</taxon>
        <taxon>Monoblepharidomycetes</taxon>
        <taxon>Monoblepharidales</taxon>
        <taxon>Gonapodyaceae</taxon>
        <taxon>Gonapodya</taxon>
    </lineage>
</organism>
<dbReference type="SUPFAM" id="SSF144232">
    <property type="entry name" value="HIT/MYND zinc finger-like"/>
    <property type="match status" value="1"/>
</dbReference>
<name>A0A139AJL6_GONPJ</name>
<evidence type="ECO:0000256" key="5">
    <source>
        <dbReference type="SAM" id="Phobius"/>
    </source>
</evidence>
<dbReference type="Gene3D" id="6.10.140.2220">
    <property type="match status" value="1"/>
</dbReference>
<reference evidence="7 8" key="1">
    <citation type="journal article" date="2015" name="Genome Biol. Evol.">
        <title>Phylogenomic analyses indicate that early fungi evolved digesting cell walls of algal ancestors of land plants.</title>
        <authorList>
            <person name="Chang Y."/>
            <person name="Wang S."/>
            <person name="Sekimoto S."/>
            <person name="Aerts A.L."/>
            <person name="Choi C."/>
            <person name="Clum A."/>
            <person name="LaButti K.M."/>
            <person name="Lindquist E.A."/>
            <person name="Yee Ngan C."/>
            <person name="Ohm R.A."/>
            <person name="Salamov A.A."/>
            <person name="Grigoriev I.V."/>
            <person name="Spatafora J.W."/>
            <person name="Berbee M.L."/>
        </authorList>
    </citation>
    <scope>NUCLEOTIDE SEQUENCE [LARGE SCALE GENOMIC DNA]</scope>
    <source>
        <strain evidence="7 8">JEL478</strain>
    </source>
</reference>
<sequence length="442" mass="49592">MSRQMIATSPEETLELLEGREDGYRKTIGELNVWADAEKLADDRYAKTVDRVKIALDQAMEDAQEIGDDFKKVVARKVLRQRFASSFARDSACYAFPEVPTDRPIEWALSFTEYSSQSRACRRILLEPKLNLLKRFLDTIAEALVSTVKGTSEDVSDVEQTASRTEEVMAALCILDSQVKPDMTTEDATYYTSAVANSALHSALALIPPAVRDSLLADETQIMFKQHGMVEATLQRRFNLQLPLNETLHSRAPTKRERNIIEHEMAKYRSEMKVMDIESVCAAVGCTNLTPKRKCSRCIITIYCDDACQRAHWKLHKPVCREDFWNVEGVVPPEESMQNWHLPLRAFHLPSSRMLIPTFIILHLLLASTSFAQVVNPAGSWAGATVTGKEGVTARTRVDMAILFVLIGLPTLLIVVVAATTGVREVGRLVRSWRGKDGVHRD</sequence>
<dbReference type="OrthoDB" id="2212237at2759"/>
<dbReference type="EMBL" id="KQ965749">
    <property type="protein sequence ID" value="KXS16977.1"/>
    <property type="molecule type" value="Genomic_DNA"/>
</dbReference>
<keyword evidence="5" id="KW-0812">Transmembrane</keyword>
<keyword evidence="1" id="KW-0479">Metal-binding</keyword>
<dbReference type="PROSITE" id="PS50865">
    <property type="entry name" value="ZF_MYND_2"/>
    <property type="match status" value="1"/>
</dbReference>
<dbReference type="PROSITE" id="PS01360">
    <property type="entry name" value="ZF_MYND_1"/>
    <property type="match status" value="1"/>
</dbReference>
<dbReference type="AlphaFoldDB" id="A0A139AJL6"/>
<evidence type="ECO:0000256" key="2">
    <source>
        <dbReference type="ARBA" id="ARBA00022771"/>
    </source>
</evidence>
<evidence type="ECO:0000313" key="7">
    <source>
        <dbReference type="EMBL" id="KXS16977.1"/>
    </source>
</evidence>